<reference evidence="3" key="1">
    <citation type="journal article" date="2022" name="Int. J. Syst. Evol. Microbiol.">
        <title>Anaeromyxobacter oryzae sp. nov., Anaeromyxobacter diazotrophicus sp. nov. and Anaeromyxobacter paludicola sp. nov., isolated from paddy soils.</title>
        <authorList>
            <person name="Itoh H."/>
            <person name="Xu Z."/>
            <person name="Mise K."/>
            <person name="Masuda Y."/>
            <person name="Ushijima N."/>
            <person name="Hayakawa C."/>
            <person name="Shiratori Y."/>
            <person name="Senoo K."/>
        </authorList>
    </citation>
    <scope>NUCLEOTIDE SEQUENCE [LARGE SCALE GENOMIC DNA]</scope>
    <source>
        <strain evidence="3">Red232</strain>
    </source>
</reference>
<name>A0ABN6MYA3_9BACT</name>
<protein>
    <recommendedName>
        <fullName evidence="4">Lipoprotein</fullName>
    </recommendedName>
</protein>
<evidence type="ECO:0000313" key="3">
    <source>
        <dbReference type="Proteomes" id="UP001162891"/>
    </source>
</evidence>
<evidence type="ECO:0000256" key="1">
    <source>
        <dbReference type="SAM" id="MobiDB-lite"/>
    </source>
</evidence>
<gene>
    <name evidence="2" type="ORF">AMOR_49450</name>
</gene>
<accession>A0ABN6MYA3</accession>
<sequence length="170" mass="17973">MTVLALAPVRGLARPWKGITPGQSTQADVVEKFGEPSTKAKRGARVVLAYAGEQALEGTKQAQFHVDGDGTVQEITVFITEPLDAETIEGTYGKPPQKTFVEDTFQKVWIYPQQGVTVYFAKEGHVAALSYTAGTRPRKTAAAEPGHAAAAAPAAAADPADRTTPQPAAR</sequence>
<proteinExistence type="predicted"/>
<evidence type="ECO:0008006" key="4">
    <source>
        <dbReference type="Google" id="ProtNLM"/>
    </source>
</evidence>
<dbReference type="Proteomes" id="UP001162891">
    <property type="component" value="Chromosome"/>
</dbReference>
<keyword evidence="3" id="KW-1185">Reference proteome</keyword>
<evidence type="ECO:0000313" key="2">
    <source>
        <dbReference type="EMBL" id="BDG05949.1"/>
    </source>
</evidence>
<feature type="region of interest" description="Disordered" evidence="1">
    <location>
        <begin position="136"/>
        <end position="170"/>
    </location>
</feature>
<organism evidence="2 3">
    <name type="scientific">Anaeromyxobacter oryzae</name>
    <dbReference type="NCBI Taxonomy" id="2918170"/>
    <lineage>
        <taxon>Bacteria</taxon>
        <taxon>Pseudomonadati</taxon>
        <taxon>Myxococcota</taxon>
        <taxon>Myxococcia</taxon>
        <taxon>Myxococcales</taxon>
        <taxon>Cystobacterineae</taxon>
        <taxon>Anaeromyxobacteraceae</taxon>
        <taxon>Anaeromyxobacter</taxon>
    </lineage>
</organism>
<dbReference type="EMBL" id="AP025591">
    <property type="protein sequence ID" value="BDG05949.1"/>
    <property type="molecule type" value="Genomic_DNA"/>
</dbReference>
<feature type="compositionally biased region" description="Low complexity" evidence="1">
    <location>
        <begin position="140"/>
        <end position="170"/>
    </location>
</feature>